<gene>
    <name evidence="1" type="ORF">METZ01_LOCUS463059</name>
</gene>
<protein>
    <submittedName>
        <fullName evidence="1">Uncharacterized protein</fullName>
    </submittedName>
</protein>
<organism evidence="1">
    <name type="scientific">marine metagenome</name>
    <dbReference type="NCBI Taxonomy" id="408172"/>
    <lineage>
        <taxon>unclassified sequences</taxon>
        <taxon>metagenomes</taxon>
        <taxon>ecological metagenomes</taxon>
    </lineage>
</organism>
<name>A0A383ASM5_9ZZZZ</name>
<evidence type="ECO:0000313" key="1">
    <source>
        <dbReference type="EMBL" id="SVE10205.1"/>
    </source>
</evidence>
<dbReference type="EMBL" id="UINC01194220">
    <property type="protein sequence ID" value="SVE10205.1"/>
    <property type="molecule type" value="Genomic_DNA"/>
</dbReference>
<accession>A0A383ASM5</accession>
<proteinExistence type="predicted"/>
<feature type="non-terminal residue" evidence="1">
    <location>
        <position position="34"/>
    </location>
</feature>
<dbReference type="AlphaFoldDB" id="A0A383ASM5"/>
<reference evidence="1" key="1">
    <citation type="submission" date="2018-05" db="EMBL/GenBank/DDBJ databases">
        <authorList>
            <person name="Lanie J.A."/>
            <person name="Ng W.-L."/>
            <person name="Kazmierczak K.M."/>
            <person name="Andrzejewski T.M."/>
            <person name="Davidsen T.M."/>
            <person name="Wayne K.J."/>
            <person name="Tettelin H."/>
            <person name="Glass J.I."/>
            <person name="Rusch D."/>
            <person name="Podicherti R."/>
            <person name="Tsui H.-C.T."/>
            <person name="Winkler M.E."/>
        </authorList>
    </citation>
    <scope>NUCLEOTIDE SEQUENCE</scope>
</reference>
<sequence length="34" mass="4057">MWLRLRQICLVAQELEPVEKQLIEVLGIDVCFRD</sequence>